<comment type="caution">
    <text evidence="1">The sequence shown here is derived from an EMBL/GenBank/DDBJ whole genome shotgun (WGS) entry which is preliminary data.</text>
</comment>
<dbReference type="RefSeq" id="WP_036839568.1">
    <property type="nucleotide sequence ID" value="NZ_CAWLUD010000040.1"/>
</dbReference>
<organism evidence="1 2">
    <name type="scientific">Photorhabdus temperata subsp. temperata Meg1</name>
    <dbReference type="NCBI Taxonomy" id="1393735"/>
    <lineage>
        <taxon>Bacteria</taxon>
        <taxon>Pseudomonadati</taxon>
        <taxon>Pseudomonadota</taxon>
        <taxon>Gammaproteobacteria</taxon>
        <taxon>Enterobacterales</taxon>
        <taxon>Morganellaceae</taxon>
        <taxon>Photorhabdus</taxon>
    </lineage>
</organism>
<dbReference type="Gene3D" id="3.90.320.10">
    <property type="match status" value="1"/>
</dbReference>
<dbReference type="EMBL" id="JGVH01000040">
    <property type="protein sequence ID" value="KER02848.1"/>
    <property type="molecule type" value="Genomic_DNA"/>
</dbReference>
<dbReference type="AlphaFoldDB" id="A0A081RVZ5"/>
<proteinExistence type="predicted"/>
<dbReference type="PATRIC" id="fig|1393735.3.peg.2632"/>
<dbReference type="Proteomes" id="UP000028002">
    <property type="component" value="Unassembled WGS sequence"/>
</dbReference>
<evidence type="ECO:0000313" key="1">
    <source>
        <dbReference type="EMBL" id="KER02848.1"/>
    </source>
</evidence>
<name>A0A081RVZ5_PHOTE</name>
<protein>
    <recommendedName>
        <fullName evidence="3">DUF2800 domain-containing protein</fullName>
    </recommendedName>
</protein>
<dbReference type="Pfam" id="PF10926">
    <property type="entry name" value="DUF2800"/>
    <property type="match status" value="1"/>
</dbReference>
<dbReference type="InterPro" id="IPR011604">
    <property type="entry name" value="PDDEXK-like_dom_sf"/>
</dbReference>
<evidence type="ECO:0000313" key="2">
    <source>
        <dbReference type="Proteomes" id="UP000028002"/>
    </source>
</evidence>
<sequence>MPTTHARLSPSSAHRWLRCHGSLALEADIPDDKGSPFALEGTAAHALGECVLRNRQNPAFLAGTTLTCGLNTADYLGTYPLNEYGTPQVNSEMVEAVGLYVDTVWELAQGCELLIEQRVDFSDVIRVANSFGTADAIVIKGDELQIHDLKYGKGVKVYADENEQLQLYALGALDQFSMLYDFTTVRLFIHQPRLNHISEWAISVEDLRIFGERAQEAAASVIITTAIAECEGVETLPADVFTPGEKQCRFCKAQSVCKAGEQHHFNTVANDFVDLSQQLEPQLSGAKEHIRNADNAHLADVYSQLDFIESWCKAVRSRVQDELHAGNVIPGFKLVTGKPGNRAWENENAAEKMLQSFKLKGNPIYTRKVISPTQAEKLLKKESPRRWTKLQALITRAEGQPAVVPDADPRPALNINIVNDFDDLTANADDLI</sequence>
<dbReference type="InterPro" id="IPR021229">
    <property type="entry name" value="DUF2800"/>
</dbReference>
<reference evidence="1 2" key="1">
    <citation type="submission" date="2014-03" db="EMBL/GenBank/DDBJ databases">
        <title>Draft Genome of Photorhabdus temperata Meg1.</title>
        <authorList>
            <person name="Hurst S.G.IV."/>
            <person name="Morris K."/>
            <person name="Thomas K."/>
            <person name="Tisa L.S."/>
        </authorList>
    </citation>
    <scope>NUCLEOTIDE SEQUENCE [LARGE SCALE GENOMIC DNA]</scope>
    <source>
        <strain evidence="1 2">Meg1</strain>
    </source>
</reference>
<gene>
    <name evidence="1" type="ORF">MEG1DRAFT_02577</name>
</gene>
<evidence type="ECO:0008006" key="3">
    <source>
        <dbReference type="Google" id="ProtNLM"/>
    </source>
</evidence>
<accession>A0A081RVZ5</accession>